<reference evidence="2 3" key="1">
    <citation type="submission" date="2015-02" db="EMBL/GenBank/DDBJ databases">
        <title>Nostoc linckia genome annotation.</title>
        <authorList>
            <person name="Zhou Z."/>
        </authorList>
    </citation>
    <scope>NUCLEOTIDE SEQUENCE [LARGE SCALE GENOMIC DNA]</scope>
    <source>
        <strain evidence="3">z8</strain>
    </source>
</reference>
<evidence type="ECO:0000313" key="3">
    <source>
        <dbReference type="Proteomes" id="UP000222310"/>
    </source>
</evidence>
<name>A0A9Q6EL40_NOSLI</name>
<keyword evidence="1" id="KW-0472">Membrane</keyword>
<feature type="transmembrane region" description="Helical" evidence="1">
    <location>
        <begin position="55"/>
        <end position="74"/>
    </location>
</feature>
<keyword evidence="1" id="KW-0812">Transmembrane</keyword>
<dbReference type="AlphaFoldDB" id="A0A9Q6EL40"/>
<evidence type="ECO:0000256" key="1">
    <source>
        <dbReference type="SAM" id="Phobius"/>
    </source>
</evidence>
<sequence length="177" mass="20591">MSDGNLTPSEYAKILREMIHYGHVDERNHLITPSEYAKILREMIRNENDLTSHRLGWMSTFNAFLFGIVTFVWTQNNRTGIIFDNHTGIIVGTCIAGFLIDFSILLSLFASEQARRHLDKLWRKKKIPEDEIPPIWGAKATKWGKYCLLMPWVIMPVVFIFCWVILFFLALLNKGMN</sequence>
<dbReference type="EMBL" id="LAHD01000036">
    <property type="protein sequence ID" value="PHK03578.1"/>
    <property type="molecule type" value="Genomic_DNA"/>
</dbReference>
<dbReference type="RefSeq" id="WP_099069259.1">
    <property type="nucleotide sequence ID" value="NZ_LAHD01000036.1"/>
</dbReference>
<keyword evidence="1" id="KW-1133">Transmembrane helix</keyword>
<dbReference type="Proteomes" id="UP000222310">
    <property type="component" value="Unassembled WGS sequence"/>
</dbReference>
<comment type="caution">
    <text evidence="2">The sequence shown here is derived from an EMBL/GenBank/DDBJ whole genome shotgun (WGS) entry which is preliminary data.</text>
</comment>
<dbReference type="GeneID" id="57096875"/>
<organism evidence="2 3">
    <name type="scientific">Nostoc linckia z8</name>
    <dbReference type="NCBI Taxonomy" id="1628746"/>
    <lineage>
        <taxon>Bacteria</taxon>
        <taxon>Bacillati</taxon>
        <taxon>Cyanobacteriota</taxon>
        <taxon>Cyanophyceae</taxon>
        <taxon>Nostocales</taxon>
        <taxon>Nostocaceae</taxon>
        <taxon>Nostoc</taxon>
    </lineage>
</organism>
<gene>
    <name evidence="2" type="ORF">VF08_14755</name>
</gene>
<feature type="transmembrane region" description="Helical" evidence="1">
    <location>
        <begin position="86"/>
        <end position="110"/>
    </location>
</feature>
<proteinExistence type="predicted"/>
<evidence type="ECO:0000313" key="2">
    <source>
        <dbReference type="EMBL" id="PHK03578.1"/>
    </source>
</evidence>
<feature type="transmembrane region" description="Helical" evidence="1">
    <location>
        <begin position="149"/>
        <end position="172"/>
    </location>
</feature>
<protein>
    <submittedName>
        <fullName evidence="2">Uncharacterized protein</fullName>
    </submittedName>
</protein>
<accession>A0A9Q6EL40</accession>